<evidence type="ECO:0000256" key="1">
    <source>
        <dbReference type="SAM" id="MobiDB-lite"/>
    </source>
</evidence>
<feature type="compositionally biased region" description="Polar residues" evidence="1">
    <location>
        <begin position="130"/>
        <end position="142"/>
    </location>
</feature>
<protein>
    <submittedName>
        <fullName evidence="2">Uncharacterized protein</fullName>
    </submittedName>
</protein>
<dbReference type="EMBL" id="UINC01131129">
    <property type="protein sequence ID" value="SVD12650.1"/>
    <property type="molecule type" value="Genomic_DNA"/>
</dbReference>
<evidence type="ECO:0000313" key="2">
    <source>
        <dbReference type="EMBL" id="SVD12650.1"/>
    </source>
</evidence>
<accession>A0A382SRS4</accession>
<gene>
    <name evidence="2" type="ORF">METZ01_LOCUS365504</name>
</gene>
<proteinExistence type="predicted"/>
<feature type="region of interest" description="Disordered" evidence="1">
    <location>
        <begin position="118"/>
        <end position="142"/>
    </location>
</feature>
<feature type="non-terminal residue" evidence="2">
    <location>
        <position position="142"/>
    </location>
</feature>
<sequence length="142" mass="15087">VELLGELNSDSVVALTGGDLCHTLGGRGQAHPGGEATLVDIDLGEALVDGRLHRFVAHLVVRPSRHPGRWWLAANAAHRGRWNVAPRAHPGDGVLDILEASLSLADVPAAWRRLGSGVHVPHPDIRQERTSAAQATFGTSSR</sequence>
<feature type="non-terminal residue" evidence="2">
    <location>
        <position position="1"/>
    </location>
</feature>
<reference evidence="2" key="1">
    <citation type="submission" date="2018-05" db="EMBL/GenBank/DDBJ databases">
        <authorList>
            <person name="Lanie J.A."/>
            <person name="Ng W.-L."/>
            <person name="Kazmierczak K.M."/>
            <person name="Andrzejewski T.M."/>
            <person name="Davidsen T.M."/>
            <person name="Wayne K.J."/>
            <person name="Tettelin H."/>
            <person name="Glass J.I."/>
            <person name="Rusch D."/>
            <person name="Podicherti R."/>
            <person name="Tsui H.-C.T."/>
            <person name="Winkler M.E."/>
        </authorList>
    </citation>
    <scope>NUCLEOTIDE SEQUENCE</scope>
</reference>
<organism evidence="2">
    <name type="scientific">marine metagenome</name>
    <dbReference type="NCBI Taxonomy" id="408172"/>
    <lineage>
        <taxon>unclassified sequences</taxon>
        <taxon>metagenomes</taxon>
        <taxon>ecological metagenomes</taxon>
    </lineage>
</organism>
<dbReference type="AlphaFoldDB" id="A0A382SRS4"/>
<name>A0A382SRS4_9ZZZZ</name>